<reference evidence="1 2" key="1">
    <citation type="journal article" date="2014" name="Nature">
        <title>An environmental bacterial taxon with a large and distinct metabolic repertoire.</title>
        <authorList>
            <person name="Wilson M.C."/>
            <person name="Mori T."/>
            <person name="Ruckert C."/>
            <person name="Uria A.R."/>
            <person name="Helf M.J."/>
            <person name="Takada K."/>
            <person name="Gernert C."/>
            <person name="Steffens U.A."/>
            <person name="Heycke N."/>
            <person name="Schmitt S."/>
            <person name="Rinke C."/>
            <person name="Helfrich E.J."/>
            <person name="Brachmann A.O."/>
            <person name="Gurgui C."/>
            <person name="Wakimoto T."/>
            <person name="Kracht M."/>
            <person name="Crusemann M."/>
            <person name="Hentschel U."/>
            <person name="Abe I."/>
            <person name="Matsunaga S."/>
            <person name="Kalinowski J."/>
            <person name="Takeyama H."/>
            <person name="Piel J."/>
        </authorList>
    </citation>
    <scope>NUCLEOTIDE SEQUENCE [LARGE SCALE GENOMIC DNA]</scope>
    <source>
        <strain evidence="2">TSY2</strain>
    </source>
</reference>
<evidence type="ECO:0008006" key="3">
    <source>
        <dbReference type="Google" id="ProtNLM"/>
    </source>
</evidence>
<dbReference type="Proteomes" id="UP000019140">
    <property type="component" value="Unassembled WGS sequence"/>
</dbReference>
<feature type="non-terminal residue" evidence="1">
    <location>
        <position position="196"/>
    </location>
</feature>
<organism evidence="1 2">
    <name type="scientific">Candidatus Entotheonella gemina</name>
    <dbReference type="NCBI Taxonomy" id="1429439"/>
    <lineage>
        <taxon>Bacteria</taxon>
        <taxon>Pseudomonadati</taxon>
        <taxon>Nitrospinota/Tectimicrobiota group</taxon>
        <taxon>Candidatus Tectimicrobiota</taxon>
        <taxon>Candidatus Entotheonellia</taxon>
        <taxon>Candidatus Entotheonellales</taxon>
        <taxon>Candidatus Entotheonellaceae</taxon>
        <taxon>Candidatus Entotheonella</taxon>
    </lineage>
</organism>
<keyword evidence="2" id="KW-1185">Reference proteome</keyword>
<accession>W4MCJ4</accession>
<dbReference type="HOGENOM" id="CLU_089237_0_0_7"/>
<comment type="caution">
    <text evidence="1">The sequence shown here is derived from an EMBL/GenBank/DDBJ whole genome shotgun (WGS) entry which is preliminary data.</text>
</comment>
<gene>
    <name evidence="1" type="ORF">ETSY2_08300</name>
</gene>
<dbReference type="Pfam" id="PF08811">
    <property type="entry name" value="DUF1800"/>
    <property type="match status" value="1"/>
</dbReference>
<protein>
    <recommendedName>
        <fullName evidence="3">DUF1800 domain-containing protein</fullName>
    </recommendedName>
</protein>
<dbReference type="AlphaFoldDB" id="W4MCJ4"/>
<proteinExistence type="predicted"/>
<dbReference type="InterPro" id="IPR014917">
    <property type="entry name" value="DUF1800"/>
</dbReference>
<evidence type="ECO:0000313" key="1">
    <source>
        <dbReference type="EMBL" id="ETX07928.1"/>
    </source>
</evidence>
<sequence length="196" mass="22611">MPPVHSKQDVALMAHLLRRAGFGATVQELDAYLEKGYEASVEELLNPVSDDVLPDDLIRRYHVDQSDLRNLTSAGAHWIYRMVKTEAPLREKMCLFWHRVFATAATKLIQARVVTNQVNMFREYGMGSFRDLLLQLSRDPAMMMWLDNQDNHKDSINENYGREILELFSMGVGNYTEEDIKECARAFTGWRVVNPD</sequence>
<name>W4MCJ4_9BACT</name>
<dbReference type="EMBL" id="AZHX01000336">
    <property type="protein sequence ID" value="ETX07928.1"/>
    <property type="molecule type" value="Genomic_DNA"/>
</dbReference>
<evidence type="ECO:0000313" key="2">
    <source>
        <dbReference type="Proteomes" id="UP000019140"/>
    </source>
</evidence>